<reference evidence="15 16" key="1">
    <citation type="submission" date="2018-06" db="EMBL/GenBank/DDBJ databases">
        <title>Extensive metabolic versatility and redundancy in microbially diverse, dynamic hydrothermal sediments.</title>
        <authorList>
            <person name="Dombrowski N."/>
            <person name="Teske A."/>
            <person name="Baker B.J."/>
        </authorList>
    </citation>
    <scope>NUCLEOTIDE SEQUENCE [LARGE SCALE GENOMIC DNA]</scope>
    <source>
        <strain evidence="15">B79_G16</strain>
    </source>
</reference>
<dbReference type="Pfam" id="PF05697">
    <property type="entry name" value="Trigger_N"/>
    <property type="match status" value="1"/>
</dbReference>
<evidence type="ECO:0000256" key="5">
    <source>
        <dbReference type="ARBA" id="ARBA00022618"/>
    </source>
</evidence>
<dbReference type="PROSITE" id="PS50059">
    <property type="entry name" value="FKBP_PPIASE"/>
    <property type="match status" value="1"/>
</dbReference>
<evidence type="ECO:0000256" key="8">
    <source>
        <dbReference type="ARBA" id="ARBA00023235"/>
    </source>
</evidence>
<dbReference type="Proteomes" id="UP000281261">
    <property type="component" value="Unassembled WGS sequence"/>
</dbReference>
<dbReference type="NCBIfam" id="TIGR00115">
    <property type="entry name" value="tig"/>
    <property type="match status" value="1"/>
</dbReference>
<evidence type="ECO:0000256" key="9">
    <source>
        <dbReference type="ARBA" id="ARBA00023306"/>
    </source>
</evidence>
<dbReference type="GO" id="GO:0051301">
    <property type="term" value="P:cell division"/>
    <property type="evidence" value="ECO:0007669"/>
    <property type="project" value="UniProtKB-KW"/>
</dbReference>
<keyword evidence="6 11" id="KW-0697">Rotamase</keyword>
<keyword evidence="7 11" id="KW-0143">Chaperone</keyword>
<dbReference type="SUPFAM" id="SSF54534">
    <property type="entry name" value="FKBP-like"/>
    <property type="match status" value="1"/>
</dbReference>
<dbReference type="GO" id="GO:0044183">
    <property type="term" value="F:protein folding chaperone"/>
    <property type="evidence" value="ECO:0007669"/>
    <property type="project" value="TreeGrafter"/>
</dbReference>
<evidence type="ECO:0000313" key="16">
    <source>
        <dbReference type="Proteomes" id="UP000281261"/>
    </source>
</evidence>
<evidence type="ECO:0000313" key="15">
    <source>
        <dbReference type="EMBL" id="RLC37461.1"/>
    </source>
</evidence>
<evidence type="ECO:0000259" key="14">
    <source>
        <dbReference type="PROSITE" id="PS50059"/>
    </source>
</evidence>
<accession>A0A420ZDA8</accession>
<dbReference type="GO" id="GO:0051083">
    <property type="term" value="P:'de novo' cotranslational protein folding"/>
    <property type="evidence" value="ECO:0007669"/>
    <property type="project" value="TreeGrafter"/>
</dbReference>
<dbReference type="Pfam" id="PF00254">
    <property type="entry name" value="FKBP_C"/>
    <property type="match status" value="1"/>
</dbReference>
<sequence length="427" mass="48641">MQVEKISTKNNSVSLKISLNKKEWDKTLDRAAADVAAVEKIPGFRPGKAPRKVVINKVGEARVLSTAIEQAVQEFYPVAVKQEGLRPVALPKISIDRATPENELVFTADVTVLPKVTLGDYKKIKIKKVVEPVTESQVEDVLKNIQKRQAEFVEVERPAKMGDWVEVDFVGYIDNKPFEGGQSKNHPMILGDKLFIPGFEEGIVGMRAKDRKTIEVEFPKDYGKTELAGKKAKFDITLHKVKSVNYPEINDKFVQKVSKFKTLDEFKADIKKFLEEEAEKRAETKSREDAIMELAKLVKVDLPDEMVDSELEAMLKDLRMRVAQQKMEFADYLKKAGVNEEGLKSQWRDQAKQRVLAGLALDELRKAEQIEVSDKEIEEEIKKLEAMYPQDIEKIREEYKKPIARDRLKNMLASRKAVDRLAELATP</sequence>
<comment type="caution">
    <text evidence="15">The sequence shown here is derived from an EMBL/GenBank/DDBJ whole genome shotgun (WGS) entry which is preliminary data.</text>
</comment>
<evidence type="ECO:0000256" key="2">
    <source>
        <dbReference type="ARBA" id="ARBA00005464"/>
    </source>
</evidence>
<dbReference type="GO" id="GO:0005737">
    <property type="term" value="C:cytoplasm"/>
    <property type="evidence" value="ECO:0007669"/>
    <property type="project" value="UniProtKB-SubCell"/>
</dbReference>
<protein>
    <recommendedName>
        <fullName evidence="4 11">Trigger factor</fullName>
        <shortName evidence="11">TF</shortName>
        <ecNumber evidence="3 11">5.2.1.8</ecNumber>
    </recommendedName>
    <alternativeName>
        <fullName evidence="10 11">PPIase</fullName>
    </alternativeName>
</protein>
<dbReference type="Gene3D" id="3.10.50.40">
    <property type="match status" value="1"/>
</dbReference>
<comment type="similarity">
    <text evidence="2 11 13">Belongs to the FKBP-type PPIase family. Tig subfamily.</text>
</comment>
<dbReference type="InterPro" id="IPR001179">
    <property type="entry name" value="PPIase_FKBP_dom"/>
</dbReference>
<proteinExistence type="inferred from homology"/>
<keyword evidence="9 11" id="KW-0131">Cell cycle</keyword>
<dbReference type="Gene3D" id="1.10.3120.10">
    <property type="entry name" value="Trigger factor, C-terminal domain"/>
    <property type="match status" value="1"/>
</dbReference>
<comment type="domain">
    <text evidence="11">Consists of 3 domains; the N-terminus binds the ribosome, the middle domain has PPIase activity, while the C-terminus has intrinsic chaperone activity on its own.</text>
</comment>
<dbReference type="GO" id="GO:0043335">
    <property type="term" value="P:protein unfolding"/>
    <property type="evidence" value="ECO:0007669"/>
    <property type="project" value="TreeGrafter"/>
</dbReference>
<dbReference type="GO" id="GO:0003755">
    <property type="term" value="F:peptidyl-prolyl cis-trans isomerase activity"/>
    <property type="evidence" value="ECO:0007669"/>
    <property type="project" value="UniProtKB-UniRule"/>
</dbReference>
<keyword evidence="11" id="KW-0963">Cytoplasm</keyword>
<comment type="subcellular location">
    <subcellularLocation>
        <location evidence="11">Cytoplasm</location>
    </subcellularLocation>
    <text evidence="11">About half TF is bound to the ribosome near the polypeptide exit tunnel while the other half is free in the cytoplasm.</text>
</comment>
<dbReference type="SUPFAM" id="SSF102735">
    <property type="entry name" value="Trigger factor ribosome-binding domain"/>
    <property type="match status" value="1"/>
</dbReference>
<dbReference type="InterPro" id="IPR005215">
    <property type="entry name" value="Trig_fac"/>
</dbReference>
<dbReference type="GO" id="GO:0043022">
    <property type="term" value="F:ribosome binding"/>
    <property type="evidence" value="ECO:0007669"/>
    <property type="project" value="TreeGrafter"/>
</dbReference>
<evidence type="ECO:0000256" key="13">
    <source>
        <dbReference type="RuleBase" id="RU003914"/>
    </source>
</evidence>
<evidence type="ECO:0000256" key="3">
    <source>
        <dbReference type="ARBA" id="ARBA00013194"/>
    </source>
</evidence>
<feature type="domain" description="PPIase FKBP-type" evidence="14">
    <location>
        <begin position="162"/>
        <end position="247"/>
    </location>
</feature>
<dbReference type="HAMAP" id="MF_00303">
    <property type="entry name" value="Trigger_factor_Tig"/>
    <property type="match status" value="1"/>
</dbReference>
<dbReference type="Gene3D" id="3.30.70.1050">
    <property type="entry name" value="Trigger factor ribosome-binding domain"/>
    <property type="match status" value="1"/>
</dbReference>
<comment type="function">
    <text evidence="11">Involved in protein export. Acts as a chaperone by maintaining the newly synthesized protein in an open conformation. Functions as a peptidyl-prolyl cis-trans isomerase.</text>
</comment>
<dbReference type="GO" id="GO:0015031">
    <property type="term" value="P:protein transport"/>
    <property type="evidence" value="ECO:0007669"/>
    <property type="project" value="UniProtKB-UniRule"/>
</dbReference>
<dbReference type="EMBL" id="QMNG01000004">
    <property type="protein sequence ID" value="RLC37461.1"/>
    <property type="molecule type" value="Genomic_DNA"/>
</dbReference>
<dbReference type="PIRSF" id="PIRSF003095">
    <property type="entry name" value="Trigger_factor"/>
    <property type="match status" value="1"/>
</dbReference>
<dbReference type="InterPro" id="IPR027304">
    <property type="entry name" value="Trigger_fact/SurA_dom_sf"/>
</dbReference>
<organism evidence="15 16">
    <name type="scientific">candidate division Kazan bacterium</name>
    <dbReference type="NCBI Taxonomy" id="2202143"/>
    <lineage>
        <taxon>Bacteria</taxon>
        <taxon>Bacteria division Kazan-3B-28</taxon>
    </lineage>
</organism>
<dbReference type="Pfam" id="PF05698">
    <property type="entry name" value="Trigger_C"/>
    <property type="match status" value="1"/>
</dbReference>
<evidence type="ECO:0000256" key="1">
    <source>
        <dbReference type="ARBA" id="ARBA00000971"/>
    </source>
</evidence>
<dbReference type="AlphaFoldDB" id="A0A420ZDA8"/>
<comment type="catalytic activity">
    <reaction evidence="1 11 12">
        <text>[protein]-peptidylproline (omega=180) = [protein]-peptidylproline (omega=0)</text>
        <dbReference type="Rhea" id="RHEA:16237"/>
        <dbReference type="Rhea" id="RHEA-COMP:10747"/>
        <dbReference type="Rhea" id="RHEA-COMP:10748"/>
        <dbReference type="ChEBI" id="CHEBI:83833"/>
        <dbReference type="ChEBI" id="CHEBI:83834"/>
        <dbReference type="EC" id="5.2.1.8"/>
    </reaction>
</comment>
<evidence type="ECO:0000256" key="11">
    <source>
        <dbReference type="HAMAP-Rule" id="MF_00303"/>
    </source>
</evidence>
<dbReference type="InterPro" id="IPR008880">
    <property type="entry name" value="Trigger_fac_C"/>
</dbReference>
<evidence type="ECO:0000256" key="10">
    <source>
        <dbReference type="ARBA" id="ARBA00029986"/>
    </source>
</evidence>
<dbReference type="EC" id="5.2.1.8" evidence="3 11"/>
<dbReference type="InterPro" id="IPR036611">
    <property type="entry name" value="Trigger_fac_ribosome-bd_sf"/>
</dbReference>
<evidence type="ECO:0000256" key="6">
    <source>
        <dbReference type="ARBA" id="ARBA00023110"/>
    </source>
</evidence>
<dbReference type="SUPFAM" id="SSF109998">
    <property type="entry name" value="Triger factor/SurA peptide-binding domain-like"/>
    <property type="match status" value="1"/>
</dbReference>
<gene>
    <name evidence="11 15" type="primary">tig</name>
    <name evidence="15" type="ORF">DRH29_01900</name>
</gene>
<dbReference type="InterPro" id="IPR046357">
    <property type="entry name" value="PPIase_dom_sf"/>
</dbReference>
<dbReference type="FunFam" id="3.10.50.40:FF:000001">
    <property type="entry name" value="Trigger factor"/>
    <property type="match status" value="1"/>
</dbReference>
<keyword evidence="8 11" id="KW-0413">Isomerase</keyword>
<evidence type="ECO:0000256" key="4">
    <source>
        <dbReference type="ARBA" id="ARBA00016902"/>
    </source>
</evidence>
<dbReference type="InterPro" id="IPR008881">
    <property type="entry name" value="Trigger_fac_ribosome-bd_bac"/>
</dbReference>
<evidence type="ECO:0000256" key="7">
    <source>
        <dbReference type="ARBA" id="ARBA00023186"/>
    </source>
</evidence>
<dbReference type="PANTHER" id="PTHR30560">
    <property type="entry name" value="TRIGGER FACTOR CHAPERONE AND PEPTIDYL-PROLYL CIS/TRANS ISOMERASE"/>
    <property type="match status" value="1"/>
</dbReference>
<keyword evidence="5 11" id="KW-0132">Cell division</keyword>
<name>A0A420ZDA8_UNCK3</name>
<dbReference type="InterPro" id="IPR037041">
    <property type="entry name" value="Trigger_fac_C_sf"/>
</dbReference>
<evidence type="ECO:0000256" key="12">
    <source>
        <dbReference type="PROSITE-ProRule" id="PRU00277"/>
    </source>
</evidence>
<dbReference type="PANTHER" id="PTHR30560:SF3">
    <property type="entry name" value="TRIGGER FACTOR-LIKE PROTEIN TIG, CHLOROPLASTIC"/>
    <property type="match status" value="1"/>
</dbReference>